<feature type="transmembrane region" description="Helical" evidence="16">
    <location>
        <begin position="132"/>
        <end position="148"/>
    </location>
</feature>
<keyword evidence="16" id="KW-0997">Cell inner membrane</keyword>
<feature type="transmembrane region" description="Helical" evidence="16">
    <location>
        <begin position="204"/>
        <end position="222"/>
    </location>
</feature>
<keyword evidence="6 16" id="KW-0808">Transferase</keyword>
<evidence type="ECO:0000256" key="3">
    <source>
        <dbReference type="ARBA" id="ARBA00022475"/>
    </source>
</evidence>
<feature type="transmembrane region" description="Helical" evidence="16">
    <location>
        <begin position="322"/>
        <end position="347"/>
    </location>
</feature>
<dbReference type="RefSeq" id="WP_240622544.1">
    <property type="nucleotide sequence ID" value="NZ_LNJZ01000009.1"/>
</dbReference>
<keyword evidence="11 16" id="KW-0472">Membrane</keyword>
<feature type="transmembrane region" description="Helical" evidence="16">
    <location>
        <begin position="95"/>
        <end position="112"/>
    </location>
</feature>
<dbReference type="PROSITE" id="PS00428">
    <property type="entry name" value="FTSW_RODA_SPOVE"/>
    <property type="match status" value="1"/>
</dbReference>
<dbReference type="PANTHER" id="PTHR30474">
    <property type="entry name" value="CELL CYCLE PROTEIN"/>
    <property type="match status" value="1"/>
</dbReference>
<dbReference type="InterPro" id="IPR013437">
    <property type="entry name" value="FtsW"/>
</dbReference>
<evidence type="ECO:0000256" key="14">
    <source>
        <dbReference type="ARBA" id="ARBA00038053"/>
    </source>
</evidence>
<keyword evidence="3 16" id="KW-1003">Cell membrane</keyword>
<evidence type="ECO:0000256" key="9">
    <source>
        <dbReference type="ARBA" id="ARBA00022984"/>
    </source>
</evidence>
<name>A0A4R6U368_9GAMM</name>
<keyword evidence="7 16" id="KW-0812">Transmembrane</keyword>
<feature type="transmembrane region" description="Helical" evidence="16">
    <location>
        <begin position="359"/>
        <end position="380"/>
    </location>
</feature>
<dbReference type="GO" id="GO:0043093">
    <property type="term" value="P:FtsZ-dependent cytokinesis"/>
    <property type="evidence" value="ECO:0007669"/>
    <property type="project" value="UniProtKB-UniRule"/>
</dbReference>
<dbReference type="HAMAP" id="MF_00913">
    <property type="entry name" value="PGT_FtsW_proteobact"/>
    <property type="match status" value="1"/>
</dbReference>
<dbReference type="GO" id="GO:0005886">
    <property type="term" value="C:plasma membrane"/>
    <property type="evidence" value="ECO:0007669"/>
    <property type="project" value="UniProtKB-SubCell"/>
</dbReference>
<keyword evidence="4 16" id="KW-0132">Cell division</keyword>
<dbReference type="GO" id="GO:0015648">
    <property type="term" value="F:lipid-linked peptidoglycan transporter activity"/>
    <property type="evidence" value="ECO:0007669"/>
    <property type="project" value="TreeGrafter"/>
</dbReference>
<evidence type="ECO:0000313" key="17">
    <source>
        <dbReference type="EMBL" id="TDQ38909.1"/>
    </source>
</evidence>
<dbReference type="PANTHER" id="PTHR30474:SF2">
    <property type="entry name" value="PEPTIDOGLYCAN GLYCOSYLTRANSFERASE FTSW-RELATED"/>
    <property type="match status" value="1"/>
</dbReference>
<keyword evidence="13 16" id="KW-0961">Cell wall biogenesis/degradation</keyword>
<dbReference type="EC" id="2.4.99.28" evidence="16"/>
<comment type="function">
    <text evidence="16">Peptidoglycan polymerase that is essential for cell division.</text>
</comment>
<evidence type="ECO:0000256" key="4">
    <source>
        <dbReference type="ARBA" id="ARBA00022618"/>
    </source>
</evidence>
<keyword evidence="9 16" id="KW-0573">Peptidoglycan synthesis</keyword>
<sequence>MIMQRFFAWMQNSPLGGRHQKVDLDYWLLGACLCLLGLGLVMNASASSAVSAAHNNGNHYYYFIRHSLYVAAGLCAGAACLLIPVQHWQKWSGPLLGVAFVLLVLVYVPGIGHEVNGSKRWLNLRVFNLQSSEPAKLFMVFFIAGYLVRHQAELEKKLFGFVKPLLVLLVFAALIYLEPDFGATTVMVGSVVVMIFLAGTSMKVAAPLLIILGALGWFFVTAESYRLERITSFTDPFRDQFGSGYQLSQALIAFGRGDIFGAGLGNSVQKQFYLPEAHTDFVFAVLAEELGMVGALLTVAMLTFVCVRALRLGRRAQLAGHAFAAYCAYGIAMMWTGQAFINIGVNAGLLPTKGLTLPFISYGGSSLVICCVSLAVLIRIEWELRQSSARAASTPSQPVTVEVSHA</sequence>
<evidence type="ECO:0000256" key="8">
    <source>
        <dbReference type="ARBA" id="ARBA00022960"/>
    </source>
</evidence>
<keyword evidence="18" id="KW-1185">Reference proteome</keyword>
<feature type="transmembrane region" description="Helical" evidence="16">
    <location>
        <begin position="62"/>
        <end position="83"/>
    </location>
</feature>
<comment type="catalytic activity">
    <reaction evidence="15 16">
        <text>[GlcNAc-(1-&gt;4)-Mur2Ac(oyl-L-Ala-gamma-D-Glu-L-Lys-D-Ala-D-Ala)](n)-di-trans,octa-cis-undecaprenyl diphosphate + beta-D-GlcNAc-(1-&gt;4)-Mur2Ac(oyl-L-Ala-gamma-D-Glu-L-Lys-D-Ala-D-Ala)-di-trans,octa-cis-undecaprenyl diphosphate = [GlcNAc-(1-&gt;4)-Mur2Ac(oyl-L-Ala-gamma-D-Glu-L-Lys-D-Ala-D-Ala)](n+1)-di-trans,octa-cis-undecaprenyl diphosphate + di-trans,octa-cis-undecaprenyl diphosphate + H(+)</text>
        <dbReference type="Rhea" id="RHEA:23708"/>
        <dbReference type="Rhea" id="RHEA-COMP:9602"/>
        <dbReference type="Rhea" id="RHEA-COMP:9603"/>
        <dbReference type="ChEBI" id="CHEBI:15378"/>
        <dbReference type="ChEBI" id="CHEBI:58405"/>
        <dbReference type="ChEBI" id="CHEBI:60033"/>
        <dbReference type="ChEBI" id="CHEBI:78435"/>
        <dbReference type="EC" id="2.4.99.28"/>
    </reaction>
</comment>
<feature type="transmembrane region" description="Helical" evidence="16">
    <location>
        <begin position="160"/>
        <end position="177"/>
    </location>
</feature>
<evidence type="ECO:0000256" key="2">
    <source>
        <dbReference type="ARBA" id="ARBA00004752"/>
    </source>
</evidence>
<dbReference type="GO" id="GO:0008360">
    <property type="term" value="P:regulation of cell shape"/>
    <property type="evidence" value="ECO:0007669"/>
    <property type="project" value="UniProtKB-KW"/>
</dbReference>
<comment type="pathway">
    <text evidence="2 16">Cell wall biogenesis; peptidoglycan biosynthesis.</text>
</comment>
<accession>A0A4R6U368</accession>
<dbReference type="GO" id="GO:0008955">
    <property type="term" value="F:peptidoglycan glycosyltransferase activity"/>
    <property type="evidence" value="ECO:0007669"/>
    <property type="project" value="UniProtKB-UniRule"/>
</dbReference>
<evidence type="ECO:0000256" key="16">
    <source>
        <dbReference type="HAMAP-Rule" id="MF_00913"/>
    </source>
</evidence>
<feature type="transmembrane region" description="Helical" evidence="16">
    <location>
        <begin position="183"/>
        <end position="199"/>
    </location>
</feature>
<keyword evidence="5 16" id="KW-0328">Glycosyltransferase</keyword>
<evidence type="ECO:0000256" key="5">
    <source>
        <dbReference type="ARBA" id="ARBA00022676"/>
    </source>
</evidence>
<dbReference type="Proteomes" id="UP000294575">
    <property type="component" value="Unassembled WGS sequence"/>
</dbReference>
<evidence type="ECO:0000256" key="15">
    <source>
        <dbReference type="ARBA" id="ARBA00049902"/>
    </source>
</evidence>
<dbReference type="EMBL" id="SNYK01000003">
    <property type="protein sequence ID" value="TDQ38909.1"/>
    <property type="molecule type" value="Genomic_DNA"/>
</dbReference>
<keyword evidence="12 16" id="KW-0131">Cell cycle</keyword>
<evidence type="ECO:0000256" key="7">
    <source>
        <dbReference type="ARBA" id="ARBA00022692"/>
    </source>
</evidence>
<dbReference type="GO" id="GO:0071555">
    <property type="term" value="P:cell wall organization"/>
    <property type="evidence" value="ECO:0007669"/>
    <property type="project" value="UniProtKB-KW"/>
</dbReference>
<evidence type="ECO:0000256" key="1">
    <source>
        <dbReference type="ARBA" id="ARBA00004651"/>
    </source>
</evidence>
<dbReference type="InterPro" id="IPR001182">
    <property type="entry name" value="FtsW/RodA"/>
</dbReference>
<evidence type="ECO:0000256" key="10">
    <source>
        <dbReference type="ARBA" id="ARBA00022989"/>
    </source>
</evidence>
<comment type="caution">
    <text evidence="17">The sequence shown here is derived from an EMBL/GenBank/DDBJ whole genome shotgun (WGS) entry which is preliminary data.</text>
</comment>
<dbReference type="Pfam" id="PF01098">
    <property type="entry name" value="FTSW_RODA_SPOVE"/>
    <property type="match status" value="1"/>
</dbReference>
<dbReference type="NCBIfam" id="TIGR02614">
    <property type="entry name" value="ftsW"/>
    <property type="match status" value="1"/>
</dbReference>
<proteinExistence type="inferred from homology"/>
<dbReference type="InterPro" id="IPR018365">
    <property type="entry name" value="Cell_cycle_FtsW-rel_CS"/>
</dbReference>
<feature type="transmembrane region" description="Helical" evidence="16">
    <location>
        <begin position="290"/>
        <end position="310"/>
    </location>
</feature>
<reference evidence="17 18" key="1">
    <citation type="submission" date="2019-03" db="EMBL/GenBank/DDBJ databases">
        <title>Genomic Encyclopedia of Type Strains, Phase IV (KMG-IV): sequencing the most valuable type-strain genomes for metagenomic binning, comparative biology and taxonomic classification.</title>
        <authorList>
            <person name="Goeker M."/>
        </authorList>
    </citation>
    <scope>NUCLEOTIDE SEQUENCE [LARGE SCALE GENOMIC DNA]</scope>
    <source>
        <strain evidence="17 18">DSM 28679</strain>
    </source>
</reference>
<comment type="similarity">
    <text evidence="14 16">Belongs to the SEDS family. FtsW subfamily.</text>
</comment>
<dbReference type="AlphaFoldDB" id="A0A4R6U368"/>
<evidence type="ECO:0000256" key="6">
    <source>
        <dbReference type="ARBA" id="ARBA00022679"/>
    </source>
</evidence>
<dbReference type="GO" id="GO:0032153">
    <property type="term" value="C:cell division site"/>
    <property type="evidence" value="ECO:0007669"/>
    <property type="project" value="UniProtKB-UniRule"/>
</dbReference>
<dbReference type="GO" id="GO:0009252">
    <property type="term" value="P:peptidoglycan biosynthetic process"/>
    <property type="evidence" value="ECO:0007669"/>
    <property type="project" value="UniProtKB-UniRule"/>
</dbReference>
<gene>
    <name evidence="16" type="primary">ftsW</name>
    <name evidence="17" type="ORF">DFQ45_10373</name>
</gene>
<protein>
    <recommendedName>
        <fullName evidence="16">Probable peptidoglycan glycosyltransferase FtsW</fullName>
        <shortName evidence="16">PGT</shortName>
        <ecNumber evidence="16">2.4.99.28</ecNumber>
    </recommendedName>
    <alternativeName>
        <fullName evidence="16">Cell division protein FtsW</fullName>
    </alternativeName>
    <alternativeName>
        <fullName evidence="16">Cell wall polymerase</fullName>
    </alternativeName>
    <alternativeName>
        <fullName evidence="16">Peptidoglycan polymerase</fullName>
        <shortName evidence="16">PG polymerase</shortName>
    </alternativeName>
</protein>
<evidence type="ECO:0000313" key="18">
    <source>
        <dbReference type="Proteomes" id="UP000294575"/>
    </source>
</evidence>
<keyword evidence="8 16" id="KW-0133">Cell shape</keyword>
<evidence type="ECO:0000256" key="13">
    <source>
        <dbReference type="ARBA" id="ARBA00023316"/>
    </source>
</evidence>
<evidence type="ECO:0000256" key="12">
    <source>
        <dbReference type="ARBA" id="ARBA00023306"/>
    </source>
</evidence>
<evidence type="ECO:0000256" key="11">
    <source>
        <dbReference type="ARBA" id="ARBA00023136"/>
    </source>
</evidence>
<dbReference type="UniPathway" id="UPA00219"/>
<organism evidence="17 18">
    <name type="scientific">Thiopseudomonas denitrificans</name>
    <dbReference type="NCBI Taxonomy" id="1501432"/>
    <lineage>
        <taxon>Bacteria</taxon>
        <taxon>Pseudomonadati</taxon>
        <taxon>Pseudomonadota</taxon>
        <taxon>Gammaproteobacteria</taxon>
        <taxon>Pseudomonadales</taxon>
        <taxon>Pseudomonadaceae</taxon>
        <taxon>Thiopseudomonas</taxon>
    </lineage>
</organism>
<comment type="subcellular location">
    <subcellularLocation>
        <location evidence="16">Cell inner membrane</location>
        <topology evidence="16">Multi-pass membrane protein</topology>
    </subcellularLocation>
    <subcellularLocation>
        <location evidence="1">Cell membrane</location>
        <topology evidence="1">Multi-pass membrane protein</topology>
    </subcellularLocation>
    <text evidence="16">Localizes to the division septum.</text>
</comment>
<keyword evidence="10 16" id="KW-1133">Transmembrane helix</keyword>